<sequence length="71" mass="8051">MHVFGPKVDDREWHKVDLSVFRDHVVLYLDCEKHSSLELTTPRAPIDVNGDVNLAKFEADLSTVPVRHGPT</sequence>
<dbReference type="VEuPathDB" id="VectorBase:ISCW013202"/>
<dbReference type="PaxDb" id="6945-B7QFC7"/>
<accession>B7QFC7</accession>
<dbReference type="Proteomes" id="UP000001555">
    <property type="component" value="Unassembled WGS sequence"/>
</dbReference>
<reference evidence="1 3" key="1">
    <citation type="submission" date="2008-03" db="EMBL/GenBank/DDBJ databases">
        <title>Annotation of Ixodes scapularis.</title>
        <authorList>
            <consortium name="Ixodes scapularis Genome Project Consortium"/>
            <person name="Caler E."/>
            <person name="Hannick L.I."/>
            <person name="Bidwell S."/>
            <person name="Joardar V."/>
            <person name="Thiagarajan M."/>
            <person name="Amedeo P."/>
            <person name="Galinsky K.J."/>
            <person name="Schobel S."/>
            <person name="Inman J."/>
            <person name="Hostetler J."/>
            <person name="Miller J."/>
            <person name="Hammond M."/>
            <person name="Megy K."/>
            <person name="Lawson D."/>
            <person name="Kodira C."/>
            <person name="Sutton G."/>
            <person name="Meyer J."/>
            <person name="Hill C.A."/>
            <person name="Birren B."/>
            <person name="Nene V."/>
            <person name="Collins F."/>
            <person name="Alarcon-Chaidez F."/>
            <person name="Wikel S."/>
            <person name="Strausberg R."/>
        </authorList>
    </citation>
    <scope>NUCLEOTIDE SEQUENCE [LARGE SCALE GENOMIC DNA]</scope>
    <source>
        <strain evidence="3">Wikel</strain>
        <strain evidence="1">Wikel colony</strain>
    </source>
</reference>
<gene>
    <name evidence="1" type="ORF">IscW_ISCW013202</name>
</gene>
<dbReference type="InParanoid" id="B7QFC7"/>
<dbReference type="VEuPathDB" id="VectorBase:ISCP_029530"/>
<proteinExistence type="predicted"/>
<dbReference type="SUPFAM" id="SSF49899">
    <property type="entry name" value="Concanavalin A-like lectins/glucanases"/>
    <property type="match status" value="1"/>
</dbReference>
<dbReference type="OrthoDB" id="5983381at2759"/>
<dbReference type="EnsemblMetazoa" id="ISCW013202-RA">
    <property type="protein sequence ID" value="ISCW013202-PA"/>
    <property type="gene ID" value="ISCW013202"/>
</dbReference>
<dbReference type="InterPro" id="IPR013320">
    <property type="entry name" value="ConA-like_dom_sf"/>
</dbReference>
<dbReference type="HOGENOM" id="CLU_2742891_0_0_1"/>
<name>B7QFC7_IXOSC</name>
<evidence type="ECO:0000313" key="1">
    <source>
        <dbReference type="EMBL" id="EEC17549.1"/>
    </source>
</evidence>
<reference evidence="2" key="2">
    <citation type="submission" date="2020-05" db="UniProtKB">
        <authorList>
            <consortium name="EnsemblMetazoa"/>
        </authorList>
    </citation>
    <scope>IDENTIFICATION</scope>
    <source>
        <strain evidence="2">wikel</strain>
    </source>
</reference>
<protein>
    <submittedName>
        <fullName evidence="1 2">Uncharacterized protein</fullName>
    </submittedName>
</protein>
<organism>
    <name type="scientific">Ixodes scapularis</name>
    <name type="common">Black-legged tick</name>
    <name type="synonym">Deer tick</name>
    <dbReference type="NCBI Taxonomy" id="6945"/>
    <lineage>
        <taxon>Eukaryota</taxon>
        <taxon>Metazoa</taxon>
        <taxon>Ecdysozoa</taxon>
        <taxon>Arthropoda</taxon>
        <taxon>Chelicerata</taxon>
        <taxon>Arachnida</taxon>
        <taxon>Acari</taxon>
        <taxon>Parasitiformes</taxon>
        <taxon>Ixodida</taxon>
        <taxon>Ixodoidea</taxon>
        <taxon>Ixodidae</taxon>
        <taxon>Ixodinae</taxon>
        <taxon>Ixodes</taxon>
    </lineage>
</organism>
<dbReference type="EMBL" id="DS924890">
    <property type="protein sequence ID" value="EEC17549.1"/>
    <property type="molecule type" value="Genomic_DNA"/>
</dbReference>
<evidence type="ECO:0000313" key="2">
    <source>
        <dbReference type="EnsemblMetazoa" id="ISCW013202-PA"/>
    </source>
</evidence>
<dbReference type="VEuPathDB" id="VectorBase:ISCI013202"/>
<keyword evidence="3" id="KW-1185">Reference proteome</keyword>
<dbReference type="Gene3D" id="2.60.120.200">
    <property type="match status" value="1"/>
</dbReference>
<dbReference type="AlphaFoldDB" id="B7QFC7"/>
<dbReference type="EMBL" id="ABJB010685548">
    <property type="status" value="NOT_ANNOTATED_CDS"/>
    <property type="molecule type" value="Genomic_DNA"/>
</dbReference>
<evidence type="ECO:0000313" key="3">
    <source>
        <dbReference type="Proteomes" id="UP000001555"/>
    </source>
</evidence>